<gene>
    <name evidence="11" type="ORF">AMON00008_LOCUS39496</name>
</gene>
<dbReference type="InterPro" id="IPR013784">
    <property type="entry name" value="Carb-bd-like_fold"/>
</dbReference>
<dbReference type="EC" id="3.2.1.1" evidence="4 9"/>
<dbReference type="InterPro" id="IPR006047">
    <property type="entry name" value="GH13_cat_dom"/>
</dbReference>
<evidence type="ECO:0000256" key="2">
    <source>
        <dbReference type="ARBA" id="ARBA00001913"/>
    </source>
</evidence>
<reference evidence="11" key="1">
    <citation type="submission" date="2021-01" db="EMBL/GenBank/DDBJ databases">
        <authorList>
            <person name="Corre E."/>
            <person name="Pelletier E."/>
            <person name="Niang G."/>
            <person name="Scheremetjew M."/>
            <person name="Finn R."/>
            <person name="Kale V."/>
            <person name="Holt S."/>
            <person name="Cochrane G."/>
            <person name="Meng A."/>
            <person name="Brown T."/>
            <person name="Cohen L."/>
        </authorList>
    </citation>
    <scope>NUCLEOTIDE SEQUENCE</scope>
    <source>
        <strain evidence="11">CCMP3105</strain>
    </source>
</reference>
<name>A0A7S4RSN3_9DINO</name>
<keyword evidence="7 9" id="KW-0326">Glycosidase</keyword>
<proteinExistence type="inferred from homology"/>
<dbReference type="Pfam" id="PF00686">
    <property type="entry name" value="CBM_20"/>
    <property type="match status" value="1"/>
</dbReference>
<keyword evidence="6 9" id="KW-0119">Carbohydrate metabolism</keyword>
<evidence type="ECO:0000256" key="1">
    <source>
        <dbReference type="ARBA" id="ARBA00000548"/>
    </source>
</evidence>
<comment type="catalytic activity">
    <reaction evidence="1 9">
        <text>Endohydrolysis of (1-&gt;4)-alpha-D-glucosidic linkages in polysaccharides containing three or more (1-&gt;4)-alpha-linked D-glucose units.</text>
        <dbReference type="EC" id="3.2.1.1"/>
    </reaction>
</comment>
<dbReference type="InterPro" id="IPR002044">
    <property type="entry name" value="CBM20"/>
</dbReference>
<dbReference type="SUPFAM" id="SSF49452">
    <property type="entry name" value="Starch-binding domain-like"/>
    <property type="match status" value="1"/>
</dbReference>
<dbReference type="PROSITE" id="PS51166">
    <property type="entry name" value="CBM20"/>
    <property type="match status" value="1"/>
</dbReference>
<evidence type="ECO:0000256" key="4">
    <source>
        <dbReference type="ARBA" id="ARBA00012595"/>
    </source>
</evidence>
<dbReference type="InterPro" id="IPR006046">
    <property type="entry name" value="Alpha_amylase"/>
</dbReference>
<dbReference type="PRINTS" id="PR00110">
    <property type="entry name" value="ALPHAAMYLASE"/>
</dbReference>
<dbReference type="GO" id="GO:0004556">
    <property type="term" value="F:alpha-amylase activity"/>
    <property type="evidence" value="ECO:0007669"/>
    <property type="project" value="UniProtKB-UniRule"/>
</dbReference>
<accession>A0A7S4RSN3</accession>
<feature type="domain" description="CBM20" evidence="10">
    <location>
        <begin position="9"/>
        <end position="120"/>
    </location>
</feature>
<evidence type="ECO:0000256" key="3">
    <source>
        <dbReference type="ARBA" id="ARBA00008061"/>
    </source>
</evidence>
<dbReference type="SMART" id="SM00642">
    <property type="entry name" value="Aamy"/>
    <property type="match status" value="1"/>
</dbReference>
<dbReference type="InterPro" id="IPR013783">
    <property type="entry name" value="Ig-like_fold"/>
</dbReference>
<organism evidence="11">
    <name type="scientific">Alexandrium monilatum</name>
    <dbReference type="NCBI Taxonomy" id="311494"/>
    <lineage>
        <taxon>Eukaryota</taxon>
        <taxon>Sar</taxon>
        <taxon>Alveolata</taxon>
        <taxon>Dinophyceae</taxon>
        <taxon>Gonyaulacales</taxon>
        <taxon>Pyrocystaceae</taxon>
        <taxon>Alexandrium</taxon>
    </lineage>
</organism>
<evidence type="ECO:0000256" key="8">
    <source>
        <dbReference type="RuleBase" id="RU003615"/>
    </source>
</evidence>
<sequence>MGSLLARSAPPAGQELLRVRLPAGLAAGGCKVVACGSAPQLGGWAPERAPQLHCQGGDQWVFVSGDLAGSPPPEALFKFVMISPAGGVQWEEGRPNRQWPQDGRVMVCNWNQSEVFEGKRAKPKRAAPRRAADCPEVVVCWGKPDTPGASVGSLAAGPSAIFHAFHWPWTEVERRAAEIAKCGFDAVQLSPAQRSKEGEQWWTRYQPLDYEEIHGLGSEAELRSACAACRSAGLRVIGDAVFNHMLVVASADEWRRAQGDPTLLEALKQRLEERVGPTFDRDDFQWPWFELQGAEWDGPMRMEGWGCGEWSELKAGSPKVVAVHQKHLELLSSAGVSGVRLDAAKHMRPAHIADYAASTRSLPPPGDVNGVFVYGEVLSFDAAMQHEYMYARSERSSAAASLEEPFPTTDFSLAAWLRWFLEVPERFLAEGLLQTEVPLIARNSVRFARNHDTVEGSDDLMGLGSWDQDVSAVATAWLLAAHDGAVLVLHKDVAACPIVGEAARHRQAVRSKLAALGLLGDPAVWTDARATLAEGGGAPLVVCVAVKSPPPESRVIAFSALNPDVSEGPPTSFQGSGCLAGAAARARFLPSSPGAAAGEVRVEPGGSLAEPLALAPGGGVFYVAEEAR</sequence>
<protein>
    <recommendedName>
        <fullName evidence="4 9">Alpha-amylase</fullName>
        <ecNumber evidence="4 9">3.2.1.1</ecNumber>
    </recommendedName>
</protein>
<keyword evidence="5 9" id="KW-0378">Hydrolase</keyword>
<dbReference type="AlphaFoldDB" id="A0A7S4RSN3"/>
<dbReference type="SMART" id="SM01065">
    <property type="entry name" value="CBM_2"/>
    <property type="match status" value="1"/>
</dbReference>
<evidence type="ECO:0000259" key="10">
    <source>
        <dbReference type="PROSITE" id="PS51166"/>
    </source>
</evidence>
<comment type="cofactor">
    <cofactor evidence="2">
        <name>Ca(2+)</name>
        <dbReference type="ChEBI" id="CHEBI:29108"/>
    </cofactor>
</comment>
<evidence type="ECO:0000313" key="11">
    <source>
        <dbReference type="EMBL" id="CAE4622949.1"/>
    </source>
</evidence>
<dbReference type="GO" id="GO:0043169">
    <property type="term" value="F:cation binding"/>
    <property type="evidence" value="ECO:0007669"/>
    <property type="project" value="InterPro"/>
</dbReference>
<dbReference type="PANTHER" id="PTHR43447">
    <property type="entry name" value="ALPHA-AMYLASE"/>
    <property type="match status" value="1"/>
</dbReference>
<dbReference type="EMBL" id="HBNR01056146">
    <property type="protein sequence ID" value="CAE4622949.1"/>
    <property type="molecule type" value="Transcribed_RNA"/>
</dbReference>
<dbReference type="Gene3D" id="2.60.40.10">
    <property type="entry name" value="Immunoglobulins"/>
    <property type="match status" value="1"/>
</dbReference>
<dbReference type="Gene3D" id="3.20.20.80">
    <property type="entry name" value="Glycosidases"/>
    <property type="match status" value="1"/>
</dbReference>
<evidence type="ECO:0000256" key="7">
    <source>
        <dbReference type="ARBA" id="ARBA00023295"/>
    </source>
</evidence>
<dbReference type="GO" id="GO:0005975">
    <property type="term" value="P:carbohydrate metabolic process"/>
    <property type="evidence" value="ECO:0007669"/>
    <property type="project" value="InterPro"/>
</dbReference>
<evidence type="ECO:0000256" key="5">
    <source>
        <dbReference type="ARBA" id="ARBA00022801"/>
    </source>
</evidence>
<evidence type="ECO:0000256" key="6">
    <source>
        <dbReference type="ARBA" id="ARBA00023277"/>
    </source>
</evidence>
<evidence type="ECO:0000256" key="9">
    <source>
        <dbReference type="RuleBase" id="RU361134"/>
    </source>
</evidence>
<dbReference type="GO" id="GO:2001070">
    <property type="term" value="F:starch binding"/>
    <property type="evidence" value="ECO:0007669"/>
    <property type="project" value="InterPro"/>
</dbReference>
<dbReference type="SUPFAM" id="SSF51445">
    <property type="entry name" value="(Trans)glycosidases"/>
    <property type="match status" value="1"/>
</dbReference>
<dbReference type="InterPro" id="IPR017853">
    <property type="entry name" value="GH"/>
</dbReference>
<comment type="similarity">
    <text evidence="3 8">Belongs to the glycosyl hydrolase 13 family.</text>
</comment>
<dbReference type="Pfam" id="PF00128">
    <property type="entry name" value="Alpha-amylase"/>
    <property type="match status" value="1"/>
</dbReference>